<dbReference type="InterPro" id="IPR036866">
    <property type="entry name" value="RibonucZ/Hydroxyglut_hydro"/>
</dbReference>
<evidence type="ECO:0000256" key="4">
    <source>
        <dbReference type="ARBA" id="ARBA00022989"/>
    </source>
</evidence>
<keyword evidence="2" id="KW-1003">Cell membrane</keyword>
<dbReference type="Gene3D" id="3.60.15.10">
    <property type="entry name" value="Ribonuclease Z/Hydroxyacylglutathione hydrolase-like"/>
    <property type="match status" value="1"/>
</dbReference>
<comment type="subcellular location">
    <subcellularLocation>
        <location evidence="1">Cell membrane</location>
        <topology evidence="1">Multi-pass membrane protein</topology>
    </subcellularLocation>
</comment>
<dbReference type="PANTHER" id="PTHR30619:SF1">
    <property type="entry name" value="RECOMBINATION PROTEIN 2"/>
    <property type="match status" value="1"/>
</dbReference>
<feature type="transmembrane region" description="Helical" evidence="6">
    <location>
        <begin position="443"/>
        <end position="459"/>
    </location>
</feature>
<feature type="transmembrane region" description="Helical" evidence="6">
    <location>
        <begin position="39"/>
        <end position="59"/>
    </location>
</feature>
<dbReference type="SMART" id="SM00849">
    <property type="entry name" value="Lactamase_B"/>
    <property type="match status" value="1"/>
</dbReference>
<keyword evidence="4 6" id="KW-1133">Transmembrane helix</keyword>
<accession>A0A1S2MDK0</accession>
<feature type="transmembrane region" description="Helical" evidence="6">
    <location>
        <begin position="258"/>
        <end position="277"/>
    </location>
</feature>
<dbReference type="AlphaFoldDB" id="A0A1S2MDK0"/>
<feature type="transmembrane region" description="Helical" evidence="6">
    <location>
        <begin position="471"/>
        <end position="488"/>
    </location>
</feature>
<evidence type="ECO:0000256" key="5">
    <source>
        <dbReference type="ARBA" id="ARBA00023136"/>
    </source>
</evidence>
<dbReference type="PANTHER" id="PTHR30619">
    <property type="entry name" value="DNA INTERNALIZATION/COMPETENCE PROTEIN COMEC/REC2"/>
    <property type="match status" value="1"/>
</dbReference>
<dbReference type="Pfam" id="PF03772">
    <property type="entry name" value="Competence"/>
    <property type="match status" value="1"/>
</dbReference>
<keyword evidence="9" id="KW-1185">Reference proteome</keyword>
<dbReference type="EMBL" id="MLQS01000001">
    <property type="protein sequence ID" value="OIJ22503.1"/>
    <property type="molecule type" value="Genomic_DNA"/>
</dbReference>
<dbReference type="CDD" id="cd07731">
    <property type="entry name" value="ComA-like_MBL-fold"/>
    <property type="match status" value="1"/>
</dbReference>
<dbReference type="InterPro" id="IPR004477">
    <property type="entry name" value="ComEC_N"/>
</dbReference>
<dbReference type="NCBIfam" id="TIGR00361">
    <property type="entry name" value="ComEC_Rec2"/>
    <property type="match status" value="1"/>
</dbReference>
<proteinExistence type="predicted"/>
<comment type="caution">
    <text evidence="8">The sequence shown here is derived from an EMBL/GenBank/DDBJ whole genome shotgun (WGS) entry which is preliminary data.</text>
</comment>
<dbReference type="InterPro" id="IPR001279">
    <property type="entry name" value="Metallo-B-lactamas"/>
</dbReference>
<evidence type="ECO:0000313" key="9">
    <source>
        <dbReference type="Proteomes" id="UP000180057"/>
    </source>
</evidence>
<dbReference type="Pfam" id="PF00753">
    <property type="entry name" value="Lactamase_B"/>
    <property type="match status" value="1"/>
</dbReference>
<dbReference type="InterPro" id="IPR035681">
    <property type="entry name" value="ComA-like_MBL"/>
</dbReference>
<gene>
    <name evidence="8" type="ORF">BKP45_05395</name>
</gene>
<dbReference type="InterPro" id="IPR025405">
    <property type="entry name" value="DUF4131"/>
</dbReference>
<dbReference type="InterPro" id="IPR004797">
    <property type="entry name" value="Competence_ComEC/Rec2"/>
</dbReference>
<dbReference type="SUPFAM" id="SSF56281">
    <property type="entry name" value="Metallo-hydrolase/oxidoreductase"/>
    <property type="match status" value="1"/>
</dbReference>
<dbReference type="GO" id="GO:0030420">
    <property type="term" value="P:establishment of competence for transformation"/>
    <property type="evidence" value="ECO:0007669"/>
    <property type="project" value="InterPro"/>
</dbReference>
<name>A0A1S2MDK0_9BACI</name>
<feature type="transmembrane region" description="Helical" evidence="6">
    <location>
        <begin position="382"/>
        <end position="404"/>
    </location>
</feature>
<dbReference type="GO" id="GO:0005886">
    <property type="term" value="C:plasma membrane"/>
    <property type="evidence" value="ECO:0007669"/>
    <property type="project" value="UniProtKB-SubCell"/>
</dbReference>
<evidence type="ECO:0000256" key="2">
    <source>
        <dbReference type="ARBA" id="ARBA00022475"/>
    </source>
</evidence>
<sequence length="762" mass="87389">MLVISAILSILIRIQGFHSVSLFFMLALIYLLYKNRDNYRFLLICILVFTFFYLNPFYFQPSPSIPTTNFINGSIASIPKYDGNKVSFEFTASNHKVQINYFAKTNKEKRELEEYLLVGMTCFFEGEYYQPQEARNYYSFNYKEYLKQKNIHFIYTPFSLSAVNCVEGRQSPYRLLQRYRQNGINYIMQHFPDGSKGLMVALIFGERGEIEHELLRSYQSLGVIHLLAVSGLHVGLISASLYFLLIRVGFTKERTIDLLMILLPIYMVISGAAPSVIRATAMSMIVLLSIKGKIKICPLDGISFICIGLLIINPYLLLHLGFQLSFLTSYSLIISANTIFPMYSNRIIQLLVVTSIAQLISFPIIVYHFYEISLWSIPLNLIYIPFITFFALPFSFISFFSHLLLGPISEFIIAFYHYLVTNAHKGLMYLMNVPYSTITLGKPPLYVVVFYYVTIGFNLCTVEKMKSLNHLIKSCSIFIMILLFHWHLPYLSNEGEITMIDVGQGDSIYIELPRRKAVYIIDTGGNVELRFRPEWQQREKIFDVGQDVLVPFLKAKGVRKIDKLILSHGHFDHIGGAEALMGEVPVRNLLYSAPPETEFEKNLLQGFDEIGTNITIVKKGDYWKRGIYEFFILSANRVTTNINDRSIVLFTRIGGKNWLFTGDLEAEGESRMVADFPDINVDILKVGHHGSNTSTTDALLKVTNPKYALISVGQNNRYGHPNQEVINRLEERNVKILRTDQLGAIRYRFKGEKGFFDTKVTK</sequence>
<feature type="transmembrane region" description="Helical" evidence="6">
    <location>
        <begin position="347"/>
        <end position="370"/>
    </location>
</feature>
<feature type="domain" description="Metallo-beta-lactamase" evidence="7">
    <location>
        <begin position="504"/>
        <end position="714"/>
    </location>
</feature>
<feature type="transmembrane region" description="Helical" evidence="6">
    <location>
        <begin position="322"/>
        <end position="340"/>
    </location>
</feature>
<evidence type="ECO:0000313" key="8">
    <source>
        <dbReference type="EMBL" id="OIJ22503.1"/>
    </source>
</evidence>
<dbReference type="InterPro" id="IPR052159">
    <property type="entry name" value="Competence_DNA_uptake"/>
</dbReference>
<keyword evidence="3 6" id="KW-0812">Transmembrane</keyword>
<reference evidence="8 9" key="1">
    <citation type="submission" date="2016-10" db="EMBL/GenBank/DDBJ databases">
        <title>Draft genome sequences of four alkaliphilic bacteria belonging to the Anaerobacillus genus.</title>
        <authorList>
            <person name="Bassil N.M."/>
            <person name="Lloyd J.R."/>
        </authorList>
    </citation>
    <scope>NUCLEOTIDE SEQUENCE [LARGE SCALE GENOMIC DNA]</scope>
    <source>
        <strain evidence="8 9">DSM 22531</strain>
    </source>
</reference>
<evidence type="ECO:0000259" key="7">
    <source>
        <dbReference type="SMART" id="SM00849"/>
    </source>
</evidence>
<evidence type="ECO:0000256" key="6">
    <source>
        <dbReference type="SAM" id="Phobius"/>
    </source>
</evidence>
<feature type="transmembrane region" description="Helical" evidence="6">
    <location>
        <begin position="12"/>
        <end position="33"/>
    </location>
</feature>
<feature type="transmembrane region" description="Helical" evidence="6">
    <location>
        <begin position="223"/>
        <end position="246"/>
    </location>
</feature>
<dbReference type="NCBIfam" id="TIGR00360">
    <property type="entry name" value="ComEC_N-term"/>
    <property type="match status" value="1"/>
</dbReference>
<evidence type="ECO:0000256" key="1">
    <source>
        <dbReference type="ARBA" id="ARBA00004651"/>
    </source>
</evidence>
<evidence type="ECO:0000256" key="3">
    <source>
        <dbReference type="ARBA" id="ARBA00022692"/>
    </source>
</evidence>
<dbReference type="Pfam" id="PF13567">
    <property type="entry name" value="DUF4131"/>
    <property type="match status" value="1"/>
</dbReference>
<dbReference type="STRING" id="472963.BKP45_05395"/>
<protein>
    <submittedName>
        <fullName evidence="8">DNA internalization-related competence protein ComEC/Rec2</fullName>
    </submittedName>
</protein>
<organism evidence="8 9">
    <name type="scientific">Anaerobacillus alkalidiazotrophicus</name>
    <dbReference type="NCBI Taxonomy" id="472963"/>
    <lineage>
        <taxon>Bacteria</taxon>
        <taxon>Bacillati</taxon>
        <taxon>Bacillota</taxon>
        <taxon>Bacilli</taxon>
        <taxon>Bacillales</taxon>
        <taxon>Bacillaceae</taxon>
        <taxon>Anaerobacillus</taxon>
    </lineage>
</organism>
<dbReference type="Proteomes" id="UP000180057">
    <property type="component" value="Unassembled WGS sequence"/>
</dbReference>
<keyword evidence="5 6" id="KW-0472">Membrane</keyword>